<accession>A0ABS1R8U2</accession>
<gene>
    <name evidence="1" type="ORF">JKG61_20230</name>
</gene>
<organism evidence="1 2">
    <name type="scientific">Sphingobacterium faecale</name>
    <dbReference type="NCBI Taxonomy" id="2803775"/>
    <lineage>
        <taxon>Bacteria</taxon>
        <taxon>Pseudomonadati</taxon>
        <taxon>Bacteroidota</taxon>
        <taxon>Sphingobacteriia</taxon>
        <taxon>Sphingobacteriales</taxon>
        <taxon>Sphingobacteriaceae</taxon>
        <taxon>Sphingobacterium</taxon>
    </lineage>
</organism>
<dbReference type="EMBL" id="JAERTY010000012">
    <property type="protein sequence ID" value="MBL1411098.1"/>
    <property type="molecule type" value="Genomic_DNA"/>
</dbReference>
<comment type="caution">
    <text evidence="1">The sequence shown here is derived from an EMBL/GenBank/DDBJ whole genome shotgun (WGS) entry which is preliminary data.</text>
</comment>
<evidence type="ECO:0000313" key="2">
    <source>
        <dbReference type="Proteomes" id="UP000625283"/>
    </source>
</evidence>
<reference evidence="1 2" key="1">
    <citation type="submission" date="2021-01" db="EMBL/GenBank/DDBJ databases">
        <title>C459-1 draft genome sequence.</title>
        <authorList>
            <person name="Zhang X.-F."/>
        </authorList>
    </citation>
    <scope>NUCLEOTIDE SEQUENCE [LARGE SCALE GENOMIC DNA]</scope>
    <source>
        <strain evidence="2">C459-1</strain>
    </source>
</reference>
<evidence type="ECO:0000313" key="1">
    <source>
        <dbReference type="EMBL" id="MBL1411098.1"/>
    </source>
</evidence>
<dbReference type="Gene3D" id="1.10.30.50">
    <property type="match status" value="1"/>
</dbReference>
<dbReference type="Proteomes" id="UP000625283">
    <property type="component" value="Unassembled WGS sequence"/>
</dbReference>
<keyword evidence="2" id="KW-1185">Reference proteome</keyword>
<protein>
    <recommendedName>
        <fullName evidence="3">HNH endonuclease</fullName>
    </recommendedName>
</protein>
<evidence type="ECO:0008006" key="3">
    <source>
        <dbReference type="Google" id="ProtNLM"/>
    </source>
</evidence>
<dbReference type="RefSeq" id="WP_202104831.1">
    <property type="nucleotide sequence ID" value="NZ_JAERTY010000012.1"/>
</dbReference>
<name>A0ABS1R8U2_9SPHI</name>
<proteinExistence type="predicted"/>
<sequence>MNFTEEDLQNIRTAQDTGGDIWNNELLVDLKARIKRFYRTNGSEVCCYCRRDFQDEFNMVIDIEHILPKSKYEEYMFEMGNLNISCKRCNMPIKGEKDDFVVDKALIRTDYSVPQHYYFIHPNFDTYSNNLDHFRLVVNEAKITKYIAKTNKGRYTYDYFKLSKLEVDSLNQAQGIPSSENDSVISDQATAAIKESLEILLSQL</sequence>